<dbReference type="RefSeq" id="XP_011129326.1">
    <property type="nucleotide sequence ID" value="XM_011131024.1"/>
</dbReference>
<evidence type="ECO:0000313" key="2">
    <source>
        <dbReference type="Proteomes" id="UP000019763"/>
    </source>
</evidence>
<dbReference type="AlphaFoldDB" id="A0A023BAJ8"/>
<dbReference type="Proteomes" id="UP000019763">
    <property type="component" value="Unassembled WGS sequence"/>
</dbReference>
<accession>A0A023BAJ8</accession>
<dbReference type="VEuPathDB" id="CryptoDB:GNI_037350"/>
<gene>
    <name evidence="1" type="ORF">GNI_037350</name>
</gene>
<name>A0A023BAJ8_GRENI</name>
<keyword evidence="2" id="KW-1185">Reference proteome</keyword>
<dbReference type="GeneID" id="22911448"/>
<comment type="caution">
    <text evidence="1">The sequence shown here is derived from an EMBL/GenBank/DDBJ whole genome shotgun (WGS) entry which is preliminary data.</text>
</comment>
<proteinExistence type="predicted"/>
<protein>
    <submittedName>
        <fullName evidence="1">Uncharacterized protein</fullName>
    </submittedName>
</protein>
<evidence type="ECO:0000313" key="1">
    <source>
        <dbReference type="EMBL" id="EZG78371.1"/>
    </source>
</evidence>
<sequence length="334" mass="37799">MVANLVKVITQYRRSALSETVNRYNYHPYSQLLRFSRVNSVGISYRAGVACRLFEHLGVRDGGSWIMFETAPRKLPGIVLIPPYKLARVLEDTGESATIRFIRHYWLASRLATQVVTTAVSAGHFHQECCNLHAVLIQNKPTASFVLALAGTDAFRALTFCTYTSNPFYRLGYLPATIPGCDHPDKHTIPDLADVPSNNPEPSHRNALFSCKKIIEHYYAMTDPFFHSENLSTRQALSSQARFVRTVTQVLTQVIMVYPPAEVCGSSTFRFLTEAIKCATTGRFEHFRKEMEDIQPLSPGPGELPLQREGDEMEKKLTLLWQNWHLTQSKLCET</sequence>
<organism evidence="1 2">
    <name type="scientific">Gregarina niphandrodes</name>
    <name type="common">Septate eugregarine</name>
    <dbReference type="NCBI Taxonomy" id="110365"/>
    <lineage>
        <taxon>Eukaryota</taxon>
        <taxon>Sar</taxon>
        <taxon>Alveolata</taxon>
        <taxon>Apicomplexa</taxon>
        <taxon>Conoidasida</taxon>
        <taxon>Gregarinasina</taxon>
        <taxon>Eugregarinorida</taxon>
        <taxon>Gregarinidae</taxon>
        <taxon>Gregarina</taxon>
    </lineage>
</organism>
<dbReference type="EMBL" id="AFNH02000287">
    <property type="protein sequence ID" value="EZG78371.1"/>
    <property type="molecule type" value="Genomic_DNA"/>
</dbReference>
<reference evidence="1" key="1">
    <citation type="submission" date="2013-12" db="EMBL/GenBank/DDBJ databases">
        <authorList>
            <person name="Omoto C.K."/>
            <person name="Sibley D."/>
            <person name="Venepally P."/>
            <person name="Hadjithomas M."/>
            <person name="Karamycheva S."/>
            <person name="Brunk B."/>
            <person name="Roos D."/>
            <person name="Caler E."/>
            <person name="Lorenzi H."/>
        </authorList>
    </citation>
    <scope>NUCLEOTIDE SEQUENCE</scope>
</reference>